<keyword evidence="7" id="KW-1185">Reference proteome</keyword>
<dbReference type="SUPFAM" id="SSF46785">
    <property type="entry name" value="Winged helix' DNA-binding domain"/>
    <property type="match status" value="1"/>
</dbReference>
<feature type="domain" description="HTH lysR-type" evidence="5">
    <location>
        <begin position="1"/>
        <end position="58"/>
    </location>
</feature>
<dbReference type="SUPFAM" id="SSF53850">
    <property type="entry name" value="Periplasmic binding protein-like II"/>
    <property type="match status" value="1"/>
</dbReference>
<dbReference type="PANTHER" id="PTHR30126">
    <property type="entry name" value="HTH-TYPE TRANSCRIPTIONAL REGULATOR"/>
    <property type="match status" value="1"/>
</dbReference>
<protein>
    <submittedName>
        <fullName evidence="6">LysR family transcriptional regulator</fullName>
    </submittedName>
</protein>
<dbReference type="FunFam" id="1.10.10.10:FF:000001">
    <property type="entry name" value="LysR family transcriptional regulator"/>
    <property type="match status" value="1"/>
</dbReference>
<gene>
    <name evidence="6" type="ORF">AWB79_01159</name>
</gene>
<dbReference type="PROSITE" id="PS50931">
    <property type="entry name" value="HTH_LYSR"/>
    <property type="match status" value="1"/>
</dbReference>
<name>A0A157ZMH4_9BURK</name>
<dbReference type="CDD" id="cd08427">
    <property type="entry name" value="PBP2_LTTR_like_2"/>
    <property type="match status" value="1"/>
</dbReference>
<dbReference type="STRING" id="1777140.AWB79_01159"/>
<proteinExistence type="inferred from homology"/>
<keyword evidence="3" id="KW-0238">DNA-binding</keyword>
<dbReference type="InterPro" id="IPR036388">
    <property type="entry name" value="WH-like_DNA-bd_sf"/>
</dbReference>
<keyword evidence="2" id="KW-0805">Transcription regulation</keyword>
<comment type="caution">
    <text evidence="6">The sequence shown here is derived from an EMBL/GenBank/DDBJ whole genome shotgun (WGS) entry which is preliminary data.</text>
</comment>
<evidence type="ECO:0000256" key="1">
    <source>
        <dbReference type="ARBA" id="ARBA00009437"/>
    </source>
</evidence>
<dbReference type="Pfam" id="PF00126">
    <property type="entry name" value="HTH_1"/>
    <property type="match status" value="1"/>
</dbReference>
<dbReference type="PANTHER" id="PTHR30126:SF40">
    <property type="entry name" value="HTH-TYPE TRANSCRIPTIONAL REGULATOR GLTR"/>
    <property type="match status" value="1"/>
</dbReference>
<dbReference type="RefSeq" id="WP_061166395.1">
    <property type="nucleotide sequence ID" value="NZ_FCOA02000002.1"/>
</dbReference>
<evidence type="ECO:0000256" key="2">
    <source>
        <dbReference type="ARBA" id="ARBA00023015"/>
    </source>
</evidence>
<comment type="similarity">
    <text evidence="1">Belongs to the LysR transcriptional regulatory family.</text>
</comment>
<dbReference type="Pfam" id="PF03466">
    <property type="entry name" value="LysR_substrate"/>
    <property type="match status" value="1"/>
</dbReference>
<organism evidence="6 7">
    <name type="scientific">Caballeronia hypogeia</name>
    <dbReference type="NCBI Taxonomy" id="1777140"/>
    <lineage>
        <taxon>Bacteria</taxon>
        <taxon>Pseudomonadati</taxon>
        <taxon>Pseudomonadota</taxon>
        <taxon>Betaproteobacteria</taxon>
        <taxon>Burkholderiales</taxon>
        <taxon>Burkholderiaceae</taxon>
        <taxon>Caballeronia</taxon>
    </lineage>
</organism>
<evidence type="ECO:0000256" key="4">
    <source>
        <dbReference type="ARBA" id="ARBA00023163"/>
    </source>
</evidence>
<dbReference type="GO" id="GO:0003700">
    <property type="term" value="F:DNA-binding transcription factor activity"/>
    <property type="evidence" value="ECO:0007669"/>
    <property type="project" value="InterPro"/>
</dbReference>
<dbReference type="Gene3D" id="1.10.10.10">
    <property type="entry name" value="Winged helix-like DNA-binding domain superfamily/Winged helix DNA-binding domain"/>
    <property type="match status" value="1"/>
</dbReference>
<dbReference type="Proteomes" id="UP000054851">
    <property type="component" value="Unassembled WGS sequence"/>
</dbReference>
<accession>A0A157ZMH4</accession>
<dbReference type="AlphaFoldDB" id="A0A157ZMH4"/>
<evidence type="ECO:0000313" key="6">
    <source>
        <dbReference type="EMBL" id="SAK46724.1"/>
    </source>
</evidence>
<dbReference type="InterPro" id="IPR000847">
    <property type="entry name" value="LysR_HTH_N"/>
</dbReference>
<dbReference type="OrthoDB" id="9803735at2"/>
<evidence type="ECO:0000313" key="7">
    <source>
        <dbReference type="Proteomes" id="UP000054851"/>
    </source>
</evidence>
<dbReference type="InterPro" id="IPR005119">
    <property type="entry name" value="LysR_subst-bd"/>
</dbReference>
<dbReference type="InterPro" id="IPR036390">
    <property type="entry name" value="WH_DNA-bd_sf"/>
</dbReference>
<sequence>MDSRYLQSFVFVVELGSIAEAARRLDLTPAAVAQRVKMLEAELGATLVRRSGRTVGATEAGERILARARSVLHDIRDLRADIDDTDQLGGQLRLGGMATMMASLIPDALAVLLHRHPQMDFYLEPGTSLDLYRKVTSGDLDAAVIAQPLFNLPKSCDWHTFRKESLVLLTPASMHVADVHATLQTEPFVRYDRNVVGGQLADAYLRQHGIKPHQRCELDGLAAIATLVDRGLGVSLVPDWASTEFIGLTVRKWALPHAAPKRLVGMLWGRSSARLRLVQAFLAAADVAAAGLNR</sequence>
<dbReference type="GO" id="GO:0000976">
    <property type="term" value="F:transcription cis-regulatory region binding"/>
    <property type="evidence" value="ECO:0007669"/>
    <property type="project" value="TreeGrafter"/>
</dbReference>
<dbReference type="Gene3D" id="3.40.190.10">
    <property type="entry name" value="Periplasmic binding protein-like II"/>
    <property type="match status" value="2"/>
</dbReference>
<evidence type="ECO:0000259" key="5">
    <source>
        <dbReference type="PROSITE" id="PS50931"/>
    </source>
</evidence>
<keyword evidence="4" id="KW-0804">Transcription</keyword>
<evidence type="ECO:0000256" key="3">
    <source>
        <dbReference type="ARBA" id="ARBA00023125"/>
    </source>
</evidence>
<dbReference type="EMBL" id="FCOA02000002">
    <property type="protein sequence ID" value="SAK46724.1"/>
    <property type="molecule type" value="Genomic_DNA"/>
</dbReference>
<reference evidence="6" key="1">
    <citation type="submission" date="2016-01" db="EMBL/GenBank/DDBJ databases">
        <authorList>
            <person name="Peeters C."/>
        </authorList>
    </citation>
    <scope>NUCLEOTIDE SEQUENCE</scope>
    <source>
        <strain evidence="6">LMG 29322</strain>
    </source>
</reference>